<feature type="transmembrane region" description="Helical" evidence="1">
    <location>
        <begin position="148"/>
        <end position="168"/>
    </location>
</feature>
<feature type="transmembrane region" description="Helical" evidence="1">
    <location>
        <begin position="276"/>
        <end position="295"/>
    </location>
</feature>
<feature type="transmembrane region" description="Helical" evidence="1">
    <location>
        <begin position="245"/>
        <end position="264"/>
    </location>
</feature>
<accession>A0A149RMN7</accession>
<keyword evidence="1" id="KW-0472">Membrane</keyword>
<name>A0A149RMN7_9PROT</name>
<feature type="transmembrane region" description="Helical" evidence="1">
    <location>
        <begin position="218"/>
        <end position="239"/>
    </location>
</feature>
<comment type="caution">
    <text evidence="2">The sequence shown here is derived from an EMBL/GenBank/DDBJ whole genome shotgun (WGS) entry which is preliminary data.</text>
</comment>
<reference evidence="2 3" key="1">
    <citation type="submission" date="2015-06" db="EMBL/GenBank/DDBJ databases">
        <title>Improved classification and identification of acetic acid bacteria using matrix-assisted laser desorption/ionization time-of-flight mass spectrometry; Gluconobacter nephelii and Gluconobacter uchimurae are later heterotypic synonyms of Gluconobacter japonicus and Gluconobacter oxydans, respectively.</title>
        <authorList>
            <person name="Li L."/>
            <person name="Cleenwerck I."/>
            <person name="De Vuyst L."/>
            <person name="Vandamme P."/>
        </authorList>
    </citation>
    <scope>NUCLEOTIDE SEQUENCE [LARGE SCALE GENOMIC DNA]</scope>
    <source>
        <strain evidence="2 3">LMG 1552</strain>
    </source>
</reference>
<proteinExistence type="predicted"/>
<feature type="transmembrane region" description="Helical" evidence="1">
    <location>
        <begin position="111"/>
        <end position="142"/>
    </location>
</feature>
<evidence type="ECO:0000256" key="1">
    <source>
        <dbReference type="SAM" id="Phobius"/>
    </source>
</evidence>
<evidence type="ECO:0000313" key="3">
    <source>
        <dbReference type="Proteomes" id="UP000075526"/>
    </source>
</evidence>
<evidence type="ECO:0000313" key="2">
    <source>
        <dbReference type="EMBL" id="KXV15457.1"/>
    </source>
</evidence>
<protein>
    <submittedName>
        <fullName evidence="2">Uncharacterized protein</fullName>
    </submittedName>
</protein>
<keyword evidence="1" id="KW-0812">Transmembrane</keyword>
<keyword evidence="1" id="KW-1133">Transmembrane helix</keyword>
<gene>
    <name evidence="2" type="ORF">AD933_08820</name>
</gene>
<organism evidence="2 3">
    <name type="scientific">Acetobacter malorum</name>
    <dbReference type="NCBI Taxonomy" id="178901"/>
    <lineage>
        <taxon>Bacteria</taxon>
        <taxon>Pseudomonadati</taxon>
        <taxon>Pseudomonadota</taxon>
        <taxon>Alphaproteobacteria</taxon>
        <taxon>Acetobacterales</taxon>
        <taxon>Acetobacteraceae</taxon>
        <taxon>Acetobacter</taxon>
    </lineage>
</organism>
<dbReference type="EMBL" id="LHZF01000165">
    <property type="protein sequence ID" value="KXV15457.1"/>
    <property type="molecule type" value="Genomic_DNA"/>
</dbReference>
<feature type="transmembrane region" description="Helical" evidence="1">
    <location>
        <begin position="301"/>
        <end position="320"/>
    </location>
</feature>
<dbReference type="Proteomes" id="UP000075526">
    <property type="component" value="Unassembled WGS sequence"/>
</dbReference>
<dbReference type="AlphaFoldDB" id="A0A149RMN7"/>
<feature type="transmembrane region" description="Helical" evidence="1">
    <location>
        <begin position="26"/>
        <end position="45"/>
    </location>
</feature>
<sequence length="431" mass="48857">MRYTPKDGRHIISFLNTGLFQLGFTYPMYQVFCSATFILSFIYLINSIISITKIDENLFKSLFFTASCILFPFMFDLYQWTSAYLIYSVGFACIAAAFYCMPRQDGPVKFLVCGSLIALATCSYQPFILLPFVVLALCAFFKNVPPKLTALSSQGILLASSLFFYVVYNGILKRLWEVFSGPGDLQRTLSFQSIPSNFLRKLHTEVDIFLSHGAYHNLLYKPLSLLLFCIVAGLTITAFLKFDLKLVACALFLIIAIPTPIVLLEPEGTYWPSPRISFYINMLFPLGLLALLQKFPFNSAIRYGLCGILVLMCGNAFSILHHRLLQDRLDAQAAQSIFNQIELRTDRPLLVAIDPARIQYWAFNIYELGGTIFWAPYAITPYMNEKAKKPFNPAEVTFERDDGHICPVDKDPTNPAPEPPHVLCPLYDLNW</sequence>
<dbReference type="PATRIC" id="fig|178901.13.peg.1444"/>
<feature type="transmembrane region" description="Helical" evidence="1">
    <location>
        <begin position="81"/>
        <end position="99"/>
    </location>
</feature>